<name>A0A5E8HH32_9LEPT</name>
<sequence>MLIQIISFHTSNLRNQISSTHLGSSLSGNRSKCPAYLRVSIHELILMIPSLNYIIVSA</sequence>
<evidence type="ECO:0000313" key="1">
    <source>
        <dbReference type="EMBL" id="EOQ90147.1"/>
    </source>
</evidence>
<gene>
    <name evidence="1" type="ORF">LEP1GSC202_0582</name>
</gene>
<proteinExistence type="predicted"/>
<comment type="caution">
    <text evidence="1">The sequence shown here is derived from an EMBL/GenBank/DDBJ whole genome shotgun (WGS) entry which is preliminary data.</text>
</comment>
<evidence type="ECO:0000313" key="2">
    <source>
        <dbReference type="Proteomes" id="UP000013996"/>
    </source>
</evidence>
<accession>A0A5E8HH32</accession>
<dbReference type="EMBL" id="AOGX02000013">
    <property type="protein sequence ID" value="EOQ90147.1"/>
    <property type="molecule type" value="Genomic_DNA"/>
</dbReference>
<dbReference type="Proteomes" id="UP000013996">
    <property type="component" value="Unassembled WGS sequence"/>
</dbReference>
<organism evidence="1 2">
    <name type="scientific">Leptospira yanagawae serovar Saopaulo str. Sao Paulo = ATCC 700523</name>
    <dbReference type="NCBI Taxonomy" id="1249483"/>
    <lineage>
        <taxon>Bacteria</taxon>
        <taxon>Pseudomonadati</taxon>
        <taxon>Spirochaetota</taxon>
        <taxon>Spirochaetia</taxon>
        <taxon>Leptospirales</taxon>
        <taxon>Leptospiraceae</taxon>
        <taxon>Leptospira</taxon>
    </lineage>
</organism>
<dbReference type="AlphaFoldDB" id="A0A5E8HH32"/>
<reference evidence="1 2" key="1">
    <citation type="submission" date="2013-04" db="EMBL/GenBank/DDBJ databases">
        <authorList>
            <person name="Harkins D.M."/>
            <person name="Durkin A.S."/>
            <person name="Brinkac L.M."/>
            <person name="Haft D.H."/>
            <person name="Selengut J.D."/>
            <person name="Sanka R."/>
            <person name="DePew J."/>
            <person name="Purushe J."/>
            <person name="Hartskeerl R.A."/>
            <person name="Ahmed A."/>
            <person name="van der Linden H."/>
            <person name="Goris M.G.A."/>
            <person name="Vinetz J.M."/>
            <person name="Sutton G.G."/>
            <person name="Nierman W.C."/>
            <person name="Fouts D.E."/>
        </authorList>
    </citation>
    <scope>NUCLEOTIDE SEQUENCE [LARGE SCALE GENOMIC DNA]</scope>
    <source>
        <strain evidence="1 2">Sao Paulo</strain>
    </source>
</reference>
<protein>
    <submittedName>
        <fullName evidence="1">Uncharacterized protein</fullName>
    </submittedName>
</protein>
<dbReference type="STRING" id="1249483.LEP1GSC202_0582"/>